<evidence type="ECO:0000256" key="1">
    <source>
        <dbReference type="ARBA" id="ARBA00022729"/>
    </source>
</evidence>
<evidence type="ECO:0000256" key="2">
    <source>
        <dbReference type="ARBA" id="ARBA00023157"/>
    </source>
</evidence>
<keyword evidence="1" id="KW-0732">Signal</keyword>
<keyword evidence="2" id="KW-1015">Disulfide bond</keyword>
<comment type="caution">
    <text evidence="5">The sequence shown here is derived from an EMBL/GenBank/DDBJ whole genome shotgun (WGS) entry which is preliminary data.</text>
</comment>
<keyword evidence="6" id="KW-1185">Reference proteome</keyword>
<feature type="domain" description="Bulb-type lectin" evidence="4">
    <location>
        <begin position="1"/>
        <end position="44"/>
    </location>
</feature>
<evidence type="ECO:0000313" key="6">
    <source>
        <dbReference type="Proteomes" id="UP000593576"/>
    </source>
</evidence>
<keyword evidence="3" id="KW-0325">Glycoprotein</keyword>
<dbReference type="AlphaFoldDB" id="A0A7J9LU01"/>
<reference evidence="5 6" key="1">
    <citation type="journal article" date="2019" name="Genome Biol. Evol.">
        <title>Insights into the evolution of the New World diploid cottons (Gossypium, subgenus Houzingenia) based on genome sequencing.</title>
        <authorList>
            <person name="Grover C.E."/>
            <person name="Arick M.A. 2nd"/>
            <person name="Thrash A."/>
            <person name="Conover J.L."/>
            <person name="Sanders W.S."/>
            <person name="Peterson D.G."/>
            <person name="Frelichowski J.E."/>
            <person name="Scheffler J.A."/>
            <person name="Scheffler B.E."/>
            <person name="Wendel J.F."/>
        </authorList>
    </citation>
    <scope>NUCLEOTIDE SEQUENCE [LARGE SCALE GENOMIC DNA]</scope>
    <source>
        <strain evidence="5">1</strain>
        <tissue evidence="5">Leaf</tissue>
    </source>
</reference>
<evidence type="ECO:0000259" key="4">
    <source>
        <dbReference type="PROSITE" id="PS50927"/>
    </source>
</evidence>
<dbReference type="EMBL" id="JABFAF010000008">
    <property type="protein sequence ID" value="MBA0862158.1"/>
    <property type="molecule type" value="Genomic_DNA"/>
</dbReference>
<protein>
    <recommendedName>
        <fullName evidence="4">Bulb-type lectin domain-containing protein</fullName>
    </recommendedName>
</protein>
<sequence>MAKLRFFWSSNVTNTTPNVTTAHLSDLGNLVLSNGDDAGSSLWE</sequence>
<dbReference type="InterPro" id="IPR001480">
    <property type="entry name" value="Bulb-type_lectin_dom"/>
</dbReference>
<accession>A0A7J9LU01</accession>
<dbReference type="SUPFAM" id="SSF51110">
    <property type="entry name" value="alpha-D-mannose-specific plant lectins"/>
    <property type="match status" value="1"/>
</dbReference>
<dbReference type="Proteomes" id="UP000593576">
    <property type="component" value="Unassembled WGS sequence"/>
</dbReference>
<organism evidence="5 6">
    <name type="scientific">Gossypium schwendimanii</name>
    <name type="common">Cotton</name>
    <dbReference type="NCBI Taxonomy" id="34291"/>
    <lineage>
        <taxon>Eukaryota</taxon>
        <taxon>Viridiplantae</taxon>
        <taxon>Streptophyta</taxon>
        <taxon>Embryophyta</taxon>
        <taxon>Tracheophyta</taxon>
        <taxon>Spermatophyta</taxon>
        <taxon>Magnoliopsida</taxon>
        <taxon>eudicotyledons</taxon>
        <taxon>Gunneridae</taxon>
        <taxon>Pentapetalae</taxon>
        <taxon>rosids</taxon>
        <taxon>malvids</taxon>
        <taxon>Malvales</taxon>
        <taxon>Malvaceae</taxon>
        <taxon>Malvoideae</taxon>
        <taxon>Gossypium</taxon>
    </lineage>
</organism>
<gene>
    <name evidence="5" type="ORF">Goshw_005304</name>
</gene>
<evidence type="ECO:0000313" key="5">
    <source>
        <dbReference type="EMBL" id="MBA0862158.1"/>
    </source>
</evidence>
<proteinExistence type="predicted"/>
<dbReference type="PROSITE" id="PS50927">
    <property type="entry name" value="BULB_LECTIN"/>
    <property type="match status" value="1"/>
</dbReference>
<evidence type="ECO:0000256" key="3">
    <source>
        <dbReference type="ARBA" id="ARBA00023180"/>
    </source>
</evidence>
<dbReference type="InterPro" id="IPR036426">
    <property type="entry name" value="Bulb-type_lectin_dom_sf"/>
</dbReference>
<name>A0A7J9LU01_GOSSC</name>
<feature type="non-terminal residue" evidence="5">
    <location>
        <position position="44"/>
    </location>
</feature>